<dbReference type="Proteomes" id="UP000076586">
    <property type="component" value="Unassembled WGS sequence"/>
</dbReference>
<evidence type="ECO:0000313" key="23">
    <source>
        <dbReference type="Proteomes" id="UP000076586"/>
    </source>
</evidence>
<evidence type="ECO:0000256" key="15">
    <source>
        <dbReference type="ARBA" id="ARBA00023027"/>
    </source>
</evidence>
<dbReference type="InterPro" id="IPR056179">
    <property type="entry name" value="DHQS_C"/>
</dbReference>
<feature type="domain" description="3-dehydroquinate synthase C-terminal" evidence="21">
    <location>
        <begin position="169"/>
        <end position="312"/>
    </location>
</feature>
<evidence type="ECO:0000259" key="21">
    <source>
        <dbReference type="Pfam" id="PF24621"/>
    </source>
</evidence>
<comment type="caution">
    <text evidence="22">The sequence shown here is derived from an EMBL/GenBank/DDBJ whole genome shotgun (WGS) entry which is preliminary data.</text>
</comment>
<comment type="cofactor">
    <cofactor evidence="2">
        <name>NAD(+)</name>
        <dbReference type="ChEBI" id="CHEBI:57540"/>
    </cofactor>
</comment>
<dbReference type="GO" id="GO:0009073">
    <property type="term" value="P:aromatic amino acid family biosynthetic process"/>
    <property type="evidence" value="ECO:0007669"/>
    <property type="project" value="UniProtKB-KW"/>
</dbReference>
<proteinExistence type="inferred from homology"/>
<sequence>MDKSVIITSNLTQEINNQIERLSPDSVFLLADTNTYRLCLPLLAKDNNMAAYPIIEIPAGDENKNLNSLSIVWEYLSSHGATRKSLLINIGGGMTTDLGGFAASTFKRGIQYINVPTSLLGAVDAAVGGKTGINFNGLKNEVGVIQSADAVILYPEFFRTLDTKNILSGYAEMLKHALLKSEQEWKDVVSFDFDNINYDLLGELTQRSIAVKEAIVAQDPTEQNIRKALNLGHTFGHAFESFSYTSEQPLLHGYAVAFGMICEIYLSLKKLGFPATILSQLVQLVKENYGIVQYSCKNYDTLYELMTHDKKNDRSGINFTLMGGIGDIRINQHATKEEIFEAFDFLADCLGI</sequence>
<keyword evidence="15" id="KW-0520">NAD</keyword>
<dbReference type="Gene3D" id="3.40.50.1970">
    <property type="match status" value="1"/>
</dbReference>
<dbReference type="GO" id="GO:0046872">
    <property type="term" value="F:metal ion binding"/>
    <property type="evidence" value="ECO:0007669"/>
    <property type="project" value="UniProtKB-KW"/>
</dbReference>
<name>A0A161L7Q7_9BACT</name>
<reference evidence="23" key="1">
    <citation type="submission" date="2016-04" db="EMBL/GenBank/DDBJ databases">
        <title>Draft genome sequence of Paludibacter jiangxiensis strain NM7.</title>
        <authorList>
            <person name="Qiu Y."/>
            <person name="Matsuura N."/>
            <person name="Ohashi A."/>
            <person name="Tourlousse M.D."/>
            <person name="Sekiguchi Y."/>
        </authorList>
    </citation>
    <scope>NUCLEOTIDE SEQUENCE [LARGE SCALE GENOMIC DNA]</scope>
    <source>
        <strain evidence="23">NM7</strain>
    </source>
</reference>
<dbReference type="Pfam" id="PF01761">
    <property type="entry name" value="DHQ_synthase"/>
    <property type="match status" value="1"/>
</dbReference>
<keyword evidence="17" id="KW-0456">Lyase</keyword>
<keyword evidence="16" id="KW-0057">Aromatic amino acid biosynthesis</keyword>
<dbReference type="GO" id="GO:0008652">
    <property type="term" value="P:amino acid biosynthetic process"/>
    <property type="evidence" value="ECO:0007669"/>
    <property type="project" value="UniProtKB-KW"/>
</dbReference>
<keyword evidence="11" id="KW-0028">Amino-acid biosynthesis</keyword>
<dbReference type="InterPro" id="IPR030960">
    <property type="entry name" value="DHQS/DOIS_N"/>
</dbReference>
<dbReference type="EMBL" id="BDCR01000003">
    <property type="protein sequence ID" value="GAT62834.1"/>
    <property type="molecule type" value="Genomic_DNA"/>
</dbReference>
<dbReference type="STRING" id="681398.PJIAN_3145"/>
<evidence type="ECO:0000256" key="11">
    <source>
        <dbReference type="ARBA" id="ARBA00022605"/>
    </source>
</evidence>
<keyword evidence="10" id="KW-0963">Cytoplasm</keyword>
<keyword evidence="12" id="KW-0479">Metal-binding</keyword>
<dbReference type="PANTHER" id="PTHR43622">
    <property type="entry name" value="3-DEHYDROQUINATE SYNTHASE"/>
    <property type="match status" value="1"/>
</dbReference>
<evidence type="ECO:0000256" key="5">
    <source>
        <dbReference type="ARBA" id="ARBA00004496"/>
    </source>
</evidence>
<dbReference type="PANTHER" id="PTHR43622:SF7">
    <property type="entry name" value="3-DEHYDROQUINATE SYNTHASE, CHLOROPLASTIC"/>
    <property type="match status" value="1"/>
</dbReference>
<comment type="similarity">
    <text evidence="7">Belongs to the sugar phosphate cyclases superfamily. Dehydroquinate synthase family.</text>
</comment>
<evidence type="ECO:0000256" key="8">
    <source>
        <dbReference type="ARBA" id="ARBA00013031"/>
    </source>
</evidence>
<dbReference type="GO" id="GO:0009423">
    <property type="term" value="P:chorismate biosynthetic process"/>
    <property type="evidence" value="ECO:0007669"/>
    <property type="project" value="UniProtKB-UniRule"/>
</dbReference>
<comment type="function">
    <text evidence="4">Catalyzes the conversion of 3-deoxy-D-arabino-heptulosonate 7-phosphate (DAHP) to dehydroquinate (DHQ).</text>
</comment>
<dbReference type="GO" id="GO:0000166">
    <property type="term" value="F:nucleotide binding"/>
    <property type="evidence" value="ECO:0007669"/>
    <property type="project" value="UniProtKB-KW"/>
</dbReference>
<dbReference type="CDD" id="cd08195">
    <property type="entry name" value="DHQS"/>
    <property type="match status" value="1"/>
</dbReference>
<dbReference type="RefSeq" id="WP_068703505.1">
    <property type="nucleotide sequence ID" value="NZ_BDCR01000003.1"/>
</dbReference>
<dbReference type="AlphaFoldDB" id="A0A161L7Q7"/>
<keyword evidence="14" id="KW-0862">Zinc</keyword>
<keyword evidence="13" id="KW-0547">Nucleotide-binding</keyword>
<dbReference type="NCBIfam" id="TIGR01357">
    <property type="entry name" value="aroB"/>
    <property type="match status" value="1"/>
</dbReference>
<comment type="subcellular location">
    <subcellularLocation>
        <location evidence="5">Cytoplasm</location>
    </subcellularLocation>
</comment>
<comment type="catalytic activity">
    <reaction evidence="1">
        <text>7-phospho-2-dehydro-3-deoxy-D-arabino-heptonate = 3-dehydroquinate + phosphate</text>
        <dbReference type="Rhea" id="RHEA:21968"/>
        <dbReference type="ChEBI" id="CHEBI:32364"/>
        <dbReference type="ChEBI" id="CHEBI:43474"/>
        <dbReference type="ChEBI" id="CHEBI:58394"/>
        <dbReference type="EC" id="4.2.3.4"/>
    </reaction>
</comment>
<dbReference type="PIRSF" id="PIRSF001455">
    <property type="entry name" value="DHQ_synth"/>
    <property type="match status" value="1"/>
</dbReference>
<evidence type="ECO:0000256" key="18">
    <source>
        <dbReference type="ARBA" id="ARBA00023285"/>
    </source>
</evidence>
<evidence type="ECO:0000256" key="10">
    <source>
        <dbReference type="ARBA" id="ARBA00022490"/>
    </source>
</evidence>
<dbReference type="GO" id="GO:0005737">
    <property type="term" value="C:cytoplasm"/>
    <property type="evidence" value="ECO:0007669"/>
    <property type="project" value="UniProtKB-SubCell"/>
</dbReference>
<evidence type="ECO:0000256" key="14">
    <source>
        <dbReference type="ARBA" id="ARBA00022833"/>
    </source>
</evidence>
<evidence type="ECO:0000256" key="3">
    <source>
        <dbReference type="ARBA" id="ARBA00001941"/>
    </source>
</evidence>
<dbReference type="InterPro" id="IPR016037">
    <property type="entry name" value="DHQ_synth_AroB"/>
</dbReference>
<dbReference type="InterPro" id="IPR030963">
    <property type="entry name" value="DHQ_synth_fam"/>
</dbReference>
<dbReference type="Pfam" id="PF24621">
    <property type="entry name" value="DHQS_C"/>
    <property type="match status" value="1"/>
</dbReference>
<evidence type="ECO:0000256" key="6">
    <source>
        <dbReference type="ARBA" id="ARBA00004661"/>
    </source>
</evidence>
<evidence type="ECO:0000256" key="17">
    <source>
        <dbReference type="ARBA" id="ARBA00023239"/>
    </source>
</evidence>
<evidence type="ECO:0000256" key="4">
    <source>
        <dbReference type="ARBA" id="ARBA00003485"/>
    </source>
</evidence>
<reference evidence="23" key="2">
    <citation type="journal article" date="2017" name="Genome Announc.">
        <title>Draft genome sequence of Paludibacter jiangxiensis NM7(T), a propionate-producing fermentative bacterium.</title>
        <authorList>
            <person name="Qiu Y.-L."/>
            <person name="Tourlousse D.M."/>
            <person name="Matsuura N."/>
            <person name="Ohashi A."/>
            <person name="Sekiguchi Y."/>
        </authorList>
    </citation>
    <scope>NUCLEOTIDE SEQUENCE [LARGE SCALE GENOMIC DNA]</scope>
    <source>
        <strain evidence="23">NM7</strain>
    </source>
</reference>
<dbReference type="InterPro" id="IPR050071">
    <property type="entry name" value="Dehydroquinate_synthase"/>
</dbReference>
<evidence type="ECO:0000256" key="2">
    <source>
        <dbReference type="ARBA" id="ARBA00001911"/>
    </source>
</evidence>
<dbReference type="EC" id="4.2.3.4" evidence="8 19"/>
<protein>
    <recommendedName>
        <fullName evidence="9 19">3-dehydroquinate synthase</fullName>
        <ecNumber evidence="8 19">4.2.3.4</ecNumber>
    </recommendedName>
</protein>
<evidence type="ECO:0000256" key="16">
    <source>
        <dbReference type="ARBA" id="ARBA00023141"/>
    </source>
</evidence>
<evidence type="ECO:0000256" key="1">
    <source>
        <dbReference type="ARBA" id="ARBA00001393"/>
    </source>
</evidence>
<feature type="domain" description="3-dehydroquinate synthase N-terminal" evidence="20">
    <location>
        <begin position="55"/>
        <end position="166"/>
    </location>
</feature>
<gene>
    <name evidence="22" type="ORF">PJIAN_3145</name>
</gene>
<evidence type="ECO:0000313" key="22">
    <source>
        <dbReference type="EMBL" id="GAT62834.1"/>
    </source>
</evidence>
<organism evidence="22 23">
    <name type="scientific">Paludibacter jiangxiensis</name>
    <dbReference type="NCBI Taxonomy" id="681398"/>
    <lineage>
        <taxon>Bacteria</taxon>
        <taxon>Pseudomonadati</taxon>
        <taxon>Bacteroidota</taxon>
        <taxon>Bacteroidia</taxon>
        <taxon>Bacteroidales</taxon>
        <taxon>Paludibacteraceae</taxon>
        <taxon>Paludibacter</taxon>
    </lineage>
</organism>
<evidence type="ECO:0000256" key="12">
    <source>
        <dbReference type="ARBA" id="ARBA00022723"/>
    </source>
</evidence>
<evidence type="ECO:0000259" key="20">
    <source>
        <dbReference type="Pfam" id="PF01761"/>
    </source>
</evidence>
<keyword evidence="23" id="KW-1185">Reference proteome</keyword>
<evidence type="ECO:0000256" key="19">
    <source>
        <dbReference type="NCBIfam" id="TIGR01357"/>
    </source>
</evidence>
<evidence type="ECO:0000256" key="9">
    <source>
        <dbReference type="ARBA" id="ARBA00017684"/>
    </source>
</evidence>
<dbReference type="Gene3D" id="1.20.1090.10">
    <property type="entry name" value="Dehydroquinate synthase-like - alpha domain"/>
    <property type="match status" value="1"/>
</dbReference>
<comment type="pathway">
    <text evidence="6">Metabolic intermediate biosynthesis; chorismate biosynthesis; chorismate from D-erythrose 4-phosphate and phosphoenolpyruvate: step 2/7.</text>
</comment>
<dbReference type="SUPFAM" id="SSF56796">
    <property type="entry name" value="Dehydroquinate synthase-like"/>
    <property type="match status" value="1"/>
</dbReference>
<accession>A0A161L7Q7</accession>
<keyword evidence="18" id="KW-0170">Cobalt</keyword>
<dbReference type="OrthoDB" id="9806583at2"/>
<evidence type="ECO:0000256" key="7">
    <source>
        <dbReference type="ARBA" id="ARBA00005412"/>
    </source>
</evidence>
<dbReference type="GO" id="GO:0003856">
    <property type="term" value="F:3-dehydroquinate synthase activity"/>
    <property type="evidence" value="ECO:0007669"/>
    <property type="project" value="UniProtKB-UniRule"/>
</dbReference>
<evidence type="ECO:0000256" key="13">
    <source>
        <dbReference type="ARBA" id="ARBA00022741"/>
    </source>
</evidence>
<comment type="cofactor">
    <cofactor evidence="3">
        <name>Co(2+)</name>
        <dbReference type="ChEBI" id="CHEBI:48828"/>
    </cofactor>
</comment>